<feature type="compositionally biased region" description="Polar residues" evidence="1">
    <location>
        <begin position="50"/>
        <end position="61"/>
    </location>
</feature>
<name>A0A7J7JP49_BUGNE</name>
<dbReference type="Proteomes" id="UP000593567">
    <property type="component" value="Unassembled WGS sequence"/>
</dbReference>
<feature type="compositionally biased region" description="Pro residues" evidence="1">
    <location>
        <begin position="75"/>
        <end position="88"/>
    </location>
</feature>
<proteinExistence type="predicted"/>
<gene>
    <name evidence="2" type="ORF">EB796_013555</name>
</gene>
<feature type="compositionally biased region" description="Pro residues" evidence="1">
    <location>
        <begin position="112"/>
        <end position="127"/>
    </location>
</feature>
<keyword evidence="3" id="KW-1185">Reference proteome</keyword>
<protein>
    <submittedName>
        <fullName evidence="2">Uncharacterized protein</fullName>
    </submittedName>
</protein>
<reference evidence="2" key="1">
    <citation type="submission" date="2020-06" db="EMBL/GenBank/DDBJ databases">
        <title>Draft genome of Bugula neritina, a colonial animal packing powerful symbionts and potential medicines.</title>
        <authorList>
            <person name="Rayko M."/>
        </authorList>
    </citation>
    <scope>NUCLEOTIDE SEQUENCE [LARGE SCALE GENOMIC DNA]</scope>
    <source>
        <strain evidence="2">Kwan_BN1</strain>
    </source>
</reference>
<dbReference type="AlphaFoldDB" id="A0A7J7JP49"/>
<evidence type="ECO:0000313" key="3">
    <source>
        <dbReference type="Proteomes" id="UP000593567"/>
    </source>
</evidence>
<feature type="compositionally biased region" description="Pro residues" evidence="1">
    <location>
        <begin position="154"/>
        <end position="165"/>
    </location>
</feature>
<sequence length="237" mass="25197">MECDLQCQALGHLIWAHQFWWPQYGWLWWASFWRSQFWWAKYGWTNGNATPSNDVQWSPGNAWSPRNADSTGMGGPPPGMGMGGPPPNMGGARMGGPPPGMWRPQELLPNSGPQPPPNIGPTRPPLFPAATSQAPPQPSLSAQAEAGQSMPTPAAFPPPGIPLPASPQVTASSSGGDGGKSSLPSGIKKVDSTGSGQIIVHPDEDISLEEKRAKLPRYTGGPSGDPNIHYSSGMIRY</sequence>
<organism evidence="2 3">
    <name type="scientific">Bugula neritina</name>
    <name type="common">Brown bryozoan</name>
    <name type="synonym">Sertularia neritina</name>
    <dbReference type="NCBI Taxonomy" id="10212"/>
    <lineage>
        <taxon>Eukaryota</taxon>
        <taxon>Metazoa</taxon>
        <taxon>Spiralia</taxon>
        <taxon>Lophotrochozoa</taxon>
        <taxon>Bryozoa</taxon>
        <taxon>Gymnolaemata</taxon>
        <taxon>Cheilostomatida</taxon>
        <taxon>Flustrina</taxon>
        <taxon>Buguloidea</taxon>
        <taxon>Bugulidae</taxon>
        <taxon>Bugula</taxon>
    </lineage>
</organism>
<evidence type="ECO:0000256" key="1">
    <source>
        <dbReference type="SAM" id="MobiDB-lite"/>
    </source>
</evidence>
<feature type="compositionally biased region" description="Low complexity" evidence="1">
    <location>
        <begin position="128"/>
        <end position="146"/>
    </location>
</feature>
<feature type="compositionally biased region" description="Basic and acidic residues" evidence="1">
    <location>
        <begin position="201"/>
        <end position="213"/>
    </location>
</feature>
<dbReference type="EMBL" id="VXIV02001988">
    <property type="protein sequence ID" value="KAF6028122.1"/>
    <property type="molecule type" value="Genomic_DNA"/>
</dbReference>
<dbReference type="OrthoDB" id="1306014at2759"/>
<accession>A0A7J7JP49</accession>
<feature type="region of interest" description="Disordered" evidence="1">
    <location>
        <begin position="50"/>
        <end position="237"/>
    </location>
</feature>
<evidence type="ECO:0000313" key="2">
    <source>
        <dbReference type="EMBL" id="KAF6028122.1"/>
    </source>
</evidence>
<comment type="caution">
    <text evidence="2">The sequence shown here is derived from an EMBL/GenBank/DDBJ whole genome shotgun (WGS) entry which is preliminary data.</text>
</comment>